<accession>A0A6P7X2C0</accession>
<keyword evidence="3" id="KW-1185">Reference proteome</keyword>
<reference evidence="4" key="1">
    <citation type="submission" date="2025-08" db="UniProtKB">
        <authorList>
            <consortium name="RefSeq"/>
        </authorList>
    </citation>
    <scope>IDENTIFICATION</scope>
</reference>
<dbReference type="Pfam" id="PF00595">
    <property type="entry name" value="PDZ"/>
    <property type="match status" value="2"/>
</dbReference>
<feature type="compositionally biased region" description="Low complexity" evidence="1">
    <location>
        <begin position="324"/>
        <end position="333"/>
    </location>
</feature>
<dbReference type="FunFam" id="2.30.42.10:FF:000075">
    <property type="entry name" value="Tight junction protein ZO-2 isoform 2"/>
    <property type="match status" value="1"/>
</dbReference>
<feature type="region of interest" description="Disordered" evidence="1">
    <location>
        <begin position="423"/>
        <end position="457"/>
    </location>
</feature>
<dbReference type="OrthoDB" id="418634at2759"/>
<dbReference type="AlphaFoldDB" id="A0A6P7X2C0"/>
<feature type="compositionally biased region" description="Basic and acidic residues" evidence="1">
    <location>
        <begin position="152"/>
        <end position="271"/>
    </location>
</feature>
<evidence type="ECO:0000256" key="1">
    <source>
        <dbReference type="SAM" id="MobiDB-lite"/>
    </source>
</evidence>
<dbReference type="InterPro" id="IPR036034">
    <property type="entry name" value="PDZ_sf"/>
</dbReference>
<dbReference type="CDD" id="cd06728">
    <property type="entry name" value="PDZ2_ZO1-like_ds"/>
    <property type="match status" value="1"/>
</dbReference>
<feature type="compositionally biased region" description="Basic and acidic residues" evidence="1">
    <location>
        <begin position="285"/>
        <end position="314"/>
    </location>
</feature>
<dbReference type="PANTHER" id="PTHR13865">
    <property type="entry name" value="TIGHT JUNCTION PROTEIN"/>
    <property type="match status" value="1"/>
</dbReference>
<feature type="region of interest" description="Disordered" evidence="1">
    <location>
        <begin position="137"/>
        <end position="337"/>
    </location>
</feature>
<dbReference type="PROSITE" id="PS50106">
    <property type="entry name" value="PDZ"/>
    <property type="match status" value="2"/>
</dbReference>
<dbReference type="PANTHER" id="PTHR13865:SF26">
    <property type="entry name" value="TIGHT JUNCTION PROTEIN ZO-2"/>
    <property type="match status" value="1"/>
</dbReference>
<evidence type="ECO:0000259" key="2">
    <source>
        <dbReference type="PROSITE" id="PS50106"/>
    </source>
</evidence>
<feature type="compositionally biased region" description="Basic and acidic residues" evidence="1">
    <location>
        <begin position="446"/>
        <end position="457"/>
    </location>
</feature>
<dbReference type="GO" id="GO:0005886">
    <property type="term" value="C:plasma membrane"/>
    <property type="evidence" value="ECO:0007669"/>
    <property type="project" value="TreeGrafter"/>
</dbReference>
<dbReference type="InterPro" id="IPR001478">
    <property type="entry name" value="PDZ"/>
</dbReference>
<dbReference type="InParanoid" id="A0A6P7X2C0"/>
<proteinExistence type="predicted"/>
<dbReference type="GO" id="GO:1905605">
    <property type="term" value="P:positive regulation of blood-brain barrier permeability"/>
    <property type="evidence" value="ECO:0007669"/>
    <property type="project" value="TreeGrafter"/>
</dbReference>
<name>A0A6P7X2C0_9AMPH</name>
<dbReference type="Proteomes" id="UP000515156">
    <property type="component" value="Chromosome 2"/>
</dbReference>
<feature type="domain" description="PDZ" evidence="2">
    <location>
        <begin position="21"/>
        <end position="108"/>
    </location>
</feature>
<dbReference type="Gene3D" id="2.30.42.10">
    <property type="match status" value="2"/>
</dbReference>
<dbReference type="CDD" id="cd06727">
    <property type="entry name" value="PDZ1_ZO1-like"/>
    <property type="match status" value="1"/>
</dbReference>
<dbReference type="GO" id="GO:0005923">
    <property type="term" value="C:bicellular tight junction"/>
    <property type="evidence" value="ECO:0007669"/>
    <property type="project" value="TreeGrafter"/>
</dbReference>
<sequence>MAGRALTQAQGMEEVMWEQYSVNLQRDNKKGFGIAVSGGRDNPHFKNGETSIVISDVLIGGPADGILQENDRVVMVNGTLMDNVPHSFAVQQLKKCGKTANLVVKRARKVPLMAFRKPDPDNRAFDVMDDDPEYDYRGSYSDYGDNWPSGGRSRDPSPDRGYRRDQDRGRQYNRDHSRDRNYCRDGSRGRAIDRDTEHEYRRDHSRGRSIDRDKSMEREYRRDHSRGRSIDGDDMLDREYRRDHSRGRNIDGDDMLDREYRRDHSRGRNIDGDGTLERGYGGDYSPDRSYGRRPPADRRYEKEVQRSRSRDRLQSRSPSPEPPRQQIIPPAQQDPDKPISVLLTKQKPNEEYGLRLGSQIYVKGMTSTGLASKDGSLHEGDIILKINGVPTENMSLTEAQKLIEKSQGKLQLVVQRDRRQTLINMPGLVDSDSDMEDYPPQKPKKRGQERNPRSREP</sequence>
<evidence type="ECO:0000313" key="4">
    <source>
        <dbReference type="RefSeq" id="XP_030049707.1"/>
    </source>
</evidence>
<dbReference type="GO" id="GO:0090557">
    <property type="term" value="P:establishment of endothelial intestinal barrier"/>
    <property type="evidence" value="ECO:0007669"/>
    <property type="project" value="TreeGrafter"/>
</dbReference>
<protein>
    <submittedName>
        <fullName evidence="4">Tight junction protein ZO-2-like isoform X1</fullName>
    </submittedName>
</protein>
<dbReference type="GO" id="GO:0098609">
    <property type="term" value="P:cell-cell adhesion"/>
    <property type="evidence" value="ECO:0007669"/>
    <property type="project" value="TreeGrafter"/>
</dbReference>
<dbReference type="RefSeq" id="XP_030049707.1">
    <property type="nucleotide sequence ID" value="XM_030193847.1"/>
</dbReference>
<dbReference type="GeneID" id="115463389"/>
<dbReference type="SMART" id="SM00228">
    <property type="entry name" value="PDZ"/>
    <property type="match status" value="2"/>
</dbReference>
<evidence type="ECO:0000313" key="3">
    <source>
        <dbReference type="Proteomes" id="UP000515156"/>
    </source>
</evidence>
<dbReference type="GO" id="GO:0150105">
    <property type="term" value="P:protein localization to cell-cell junction"/>
    <property type="evidence" value="ECO:0007669"/>
    <property type="project" value="TreeGrafter"/>
</dbReference>
<feature type="domain" description="PDZ" evidence="2">
    <location>
        <begin position="340"/>
        <end position="418"/>
    </location>
</feature>
<dbReference type="KEGG" id="muo:115463389"/>
<organism evidence="3 4">
    <name type="scientific">Microcaecilia unicolor</name>
    <dbReference type="NCBI Taxonomy" id="1415580"/>
    <lineage>
        <taxon>Eukaryota</taxon>
        <taxon>Metazoa</taxon>
        <taxon>Chordata</taxon>
        <taxon>Craniata</taxon>
        <taxon>Vertebrata</taxon>
        <taxon>Euteleostomi</taxon>
        <taxon>Amphibia</taxon>
        <taxon>Gymnophiona</taxon>
        <taxon>Siphonopidae</taxon>
        <taxon>Microcaecilia</taxon>
    </lineage>
</organism>
<dbReference type="SUPFAM" id="SSF50156">
    <property type="entry name" value="PDZ domain-like"/>
    <property type="match status" value="2"/>
</dbReference>
<dbReference type="GO" id="GO:0045216">
    <property type="term" value="P:cell-cell junction organization"/>
    <property type="evidence" value="ECO:0007669"/>
    <property type="project" value="TreeGrafter"/>
</dbReference>
<dbReference type="FunFam" id="2.30.42.10:FF:000009">
    <property type="entry name" value="Putative tight junction protein ZO-1"/>
    <property type="match status" value="1"/>
</dbReference>
<dbReference type="GO" id="GO:0050839">
    <property type="term" value="F:cell adhesion molecule binding"/>
    <property type="evidence" value="ECO:0007669"/>
    <property type="project" value="TreeGrafter"/>
</dbReference>
<gene>
    <name evidence="4" type="primary">LOC115463389</name>
</gene>